<organism evidence="1">
    <name type="scientific">Tanacetum cinerariifolium</name>
    <name type="common">Dalmatian daisy</name>
    <name type="synonym">Chrysanthemum cinerariifolium</name>
    <dbReference type="NCBI Taxonomy" id="118510"/>
    <lineage>
        <taxon>Eukaryota</taxon>
        <taxon>Viridiplantae</taxon>
        <taxon>Streptophyta</taxon>
        <taxon>Embryophyta</taxon>
        <taxon>Tracheophyta</taxon>
        <taxon>Spermatophyta</taxon>
        <taxon>Magnoliopsida</taxon>
        <taxon>eudicotyledons</taxon>
        <taxon>Gunneridae</taxon>
        <taxon>Pentapetalae</taxon>
        <taxon>asterids</taxon>
        <taxon>campanulids</taxon>
        <taxon>Asterales</taxon>
        <taxon>Asteraceae</taxon>
        <taxon>Asteroideae</taxon>
        <taxon>Anthemideae</taxon>
        <taxon>Anthemidinae</taxon>
        <taxon>Tanacetum</taxon>
    </lineage>
</organism>
<dbReference type="EMBL" id="BKCJ010555319">
    <property type="protein sequence ID" value="GFB11565.1"/>
    <property type="molecule type" value="Genomic_DNA"/>
</dbReference>
<keyword evidence="1" id="KW-0808">Transferase</keyword>
<comment type="caution">
    <text evidence="1">The sequence shown here is derived from an EMBL/GenBank/DDBJ whole genome shotgun (WGS) entry which is preliminary data.</text>
</comment>
<name>A0A699KU69_TANCI</name>
<keyword evidence="1" id="KW-0695">RNA-directed DNA polymerase</keyword>
<reference evidence="1" key="1">
    <citation type="journal article" date="2019" name="Sci. Rep.">
        <title>Draft genome of Tanacetum cinerariifolium, the natural source of mosquito coil.</title>
        <authorList>
            <person name="Yamashiro T."/>
            <person name="Shiraishi A."/>
            <person name="Satake H."/>
            <person name="Nakayama K."/>
        </authorList>
    </citation>
    <scope>NUCLEOTIDE SEQUENCE</scope>
</reference>
<feature type="non-terminal residue" evidence="1">
    <location>
        <position position="38"/>
    </location>
</feature>
<dbReference type="GO" id="GO:0003964">
    <property type="term" value="F:RNA-directed DNA polymerase activity"/>
    <property type="evidence" value="ECO:0007669"/>
    <property type="project" value="UniProtKB-KW"/>
</dbReference>
<protein>
    <submittedName>
        <fullName evidence="1">Reverse transcriptase domain-containing protein</fullName>
    </submittedName>
</protein>
<accession>A0A699KU69</accession>
<proteinExistence type="predicted"/>
<evidence type="ECO:0000313" key="1">
    <source>
        <dbReference type="EMBL" id="GFB11565.1"/>
    </source>
</evidence>
<keyword evidence="1" id="KW-0548">Nucleotidyltransferase</keyword>
<gene>
    <name evidence="1" type="ORF">Tci_683536</name>
</gene>
<sequence>MSGCRDCQNVTYTANSFVGKALTWWNSQIHTRGREATV</sequence>
<dbReference type="AlphaFoldDB" id="A0A699KU69"/>